<evidence type="ECO:0000256" key="2">
    <source>
        <dbReference type="ARBA" id="ARBA00021549"/>
    </source>
</evidence>
<dbReference type="GO" id="GO:0015627">
    <property type="term" value="C:type II protein secretion system complex"/>
    <property type="evidence" value="ECO:0007669"/>
    <property type="project" value="InterPro"/>
</dbReference>
<dbReference type="InterPro" id="IPR022346">
    <property type="entry name" value="T2SS_GspH"/>
</dbReference>
<feature type="domain" description="General secretion pathway GspH" evidence="12">
    <location>
        <begin position="42"/>
        <end position="139"/>
    </location>
</feature>
<dbReference type="GO" id="GO:0015628">
    <property type="term" value="P:protein secretion by the type II secretion system"/>
    <property type="evidence" value="ECO:0007669"/>
    <property type="project" value="InterPro"/>
</dbReference>
<feature type="transmembrane region" description="Helical" evidence="11">
    <location>
        <begin position="6"/>
        <end position="26"/>
    </location>
</feature>
<dbReference type="NCBIfam" id="TIGR02532">
    <property type="entry name" value="IV_pilin_GFxxxE"/>
    <property type="match status" value="1"/>
</dbReference>
<accession>A0AAW7X8N2</accession>
<dbReference type="AlphaFoldDB" id="A0AAW7X8N2"/>
<evidence type="ECO:0000313" key="13">
    <source>
        <dbReference type="EMBL" id="MDO6422848.1"/>
    </source>
</evidence>
<evidence type="ECO:0000256" key="3">
    <source>
        <dbReference type="ARBA" id="ARBA00022475"/>
    </source>
</evidence>
<sequence>MIKNGFTLVELIAVIVVIAALSVTVVQRLIPASSYQLQGARDQLVTAFHSAQQLAMVRTAAVRLTTSGSQIDILEDTDNDGVPDSSVTIAGQNYPLTLAAAATLSSASFDFDRLGHTSSAAVVVSAGSSSVNVNVSATGYIY</sequence>
<evidence type="ECO:0000256" key="1">
    <source>
        <dbReference type="ARBA" id="ARBA00004377"/>
    </source>
</evidence>
<evidence type="ECO:0000256" key="11">
    <source>
        <dbReference type="SAM" id="Phobius"/>
    </source>
</evidence>
<evidence type="ECO:0000256" key="8">
    <source>
        <dbReference type="ARBA" id="ARBA00023136"/>
    </source>
</evidence>
<dbReference type="GO" id="GO:0005886">
    <property type="term" value="C:plasma membrane"/>
    <property type="evidence" value="ECO:0007669"/>
    <property type="project" value="UniProtKB-SubCell"/>
</dbReference>
<dbReference type="Gene3D" id="3.30.700.10">
    <property type="entry name" value="Glycoprotein, Type 4 Pilin"/>
    <property type="match status" value="1"/>
</dbReference>
<keyword evidence="4" id="KW-0488">Methylation</keyword>
<evidence type="ECO:0000313" key="14">
    <source>
        <dbReference type="Proteomes" id="UP001169760"/>
    </source>
</evidence>
<evidence type="ECO:0000259" key="12">
    <source>
        <dbReference type="Pfam" id="PF12019"/>
    </source>
</evidence>
<keyword evidence="7 11" id="KW-1133">Transmembrane helix</keyword>
<comment type="subcellular location">
    <subcellularLocation>
        <location evidence="1">Cell inner membrane</location>
        <topology evidence="1">Single-pass membrane protein</topology>
    </subcellularLocation>
</comment>
<keyword evidence="6 11" id="KW-0812">Transmembrane</keyword>
<name>A0AAW7X8N2_9GAMM</name>
<evidence type="ECO:0000256" key="5">
    <source>
        <dbReference type="ARBA" id="ARBA00022519"/>
    </source>
</evidence>
<dbReference type="InterPro" id="IPR012902">
    <property type="entry name" value="N_methyl_site"/>
</dbReference>
<dbReference type="SUPFAM" id="SSF54523">
    <property type="entry name" value="Pili subunits"/>
    <property type="match status" value="1"/>
</dbReference>
<dbReference type="Proteomes" id="UP001169760">
    <property type="component" value="Unassembled WGS sequence"/>
</dbReference>
<gene>
    <name evidence="13" type="ORF">Q4521_10210</name>
</gene>
<evidence type="ECO:0000256" key="6">
    <source>
        <dbReference type="ARBA" id="ARBA00022692"/>
    </source>
</evidence>
<comment type="similarity">
    <text evidence="9">Belongs to the GSP H family.</text>
</comment>
<reference evidence="13" key="1">
    <citation type="submission" date="2023-07" db="EMBL/GenBank/DDBJ databases">
        <title>Genome content predicts the carbon catabolic preferences of heterotrophic bacteria.</title>
        <authorList>
            <person name="Gralka M."/>
        </authorList>
    </citation>
    <scope>NUCLEOTIDE SEQUENCE</scope>
    <source>
        <strain evidence="13">I3M17_2</strain>
    </source>
</reference>
<keyword evidence="8 11" id="KW-0472">Membrane</keyword>
<dbReference type="Pfam" id="PF12019">
    <property type="entry name" value="GspH"/>
    <property type="match status" value="1"/>
</dbReference>
<evidence type="ECO:0000256" key="4">
    <source>
        <dbReference type="ARBA" id="ARBA00022481"/>
    </source>
</evidence>
<protein>
    <recommendedName>
        <fullName evidence="2">Type II secretion system protein H</fullName>
    </recommendedName>
    <alternativeName>
        <fullName evidence="10">General secretion pathway protein H</fullName>
    </alternativeName>
</protein>
<dbReference type="RefSeq" id="WP_303492730.1">
    <property type="nucleotide sequence ID" value="NZ_JAUOPB010000007.1"/>
</dbReference>
<keyword evidence="5" id="KW-0997">Cell inner membrane</keyword>
<dbReference type="EMBL" id="JAUOPB010000007">
    <property type="protein sequence ID" value="MDO6422848.1"/>
    <property type="molecule type" value="Genomic_DNA"/>
</dbReference>
<dbReference type="InterPro" id="IPR045584">
    <property type="entry name" value="Pilin-like"/>
</dbReference>
<evidence type="ECO:0000256" key="9">
    <source>
        <dbReference type="ARBA" id="ARBA00025772"/>
    </source>
</evidence>
<proteinExistence type="inferred from homology"/>
<comment type="caution">
    <text evidence="13">The sequence shown here is derived from an EMBL/GenBank/DDBJ whole genome shotgun (WGS) entry which is preliminary data.</text>
</comment>
<keyword evidence="3" id="KW-1003">Cell membrane</keyword>
<evidence type="ECO:0000256" key="10">
    <source>
        <dbReference type="ARBA" id="ARBA00030775"/>
    </source>
</evidence>
<organism evidence="13 14">
    <name type="scientific">Saccharophagus degradans</name>
    <dbReference type="NCBI Taxonomy" id="86304"/>
    <lineage>
        <taxon>Bacteria</taxon>
        <taxon>Pseudomonadati</taxon>
        <taxon>Pseudomonadota</taxon>
        <taxon>Gammaproteobacteria</taxon>
        <taxon>Cellvibrionales</taxon>
        <taxon>Cellvibrionaceae</taxon>
        <taxon>Saccharophagus</taxon>
    </lineage>
</organism>
<evidence type="ECO:0000256" key="7">
    <source>
        <dbReference type="ARBA" id="ARBA00022989"/>
    </source>
</evidence>